<gene>
    <name evidence="9" type="ORF">KVT40_004548</name>
</gene>
<dbReference type="CDD" id="cd22585">
    <property type="entry name" value="Rcat_RBR_DEAH12-like"/>
    <property type="match status" value="1"/>
</dbReference>
<protein>
    <recommendedName>
        <fullName evidence="8">RING-type domain-containing protein</fullName>
    </recommendedName>
</protein>
<evidence type="ECO:0000256" key="3">
    <source>
        <dbReference type="ARBA" id="ARBA00022723"/>
    </source>
</evidence>
<dbReference type="InterPro" id="IPR044066">
    <property type="entry name" value="TRIAD_supradom"/>
</dbReference>
<proteinExistence type="predicted"/>
<evidence type="ECO:0000313" key="10">
    <source>
        <dbReference type="Proteomes" id="UP000809789"/>
    </source>
</evidence>
<dbReference type="GO" id="GO:0004842">
    <property type="term" value="F:ubiquitin-protein transferase activity"/>
    <property type="evidence" value="ECO:0007669"/>
    <property type="project" value="TreeGrafter"/>
</dbReference>
<dbReference type="Pfam" id="PF13445">
    <property type="entry name" value="zf-RING_UBOX"/>
    <property type="match status" value="1"/>
</dbReference>
<dbReference type="OrthoDB" id="10009520at2759"/>
<dbReference type="InterPro" id="IPR027370">
    <property type="entry name" value="Znf-RING_euk"/>
</dbReference>
<dbReference type="GO" id="GO:0000151">
    <property type="term" value="C:ubiquitin ligase complex"/>
    <property type="evidence" value="ECO:0007669"/>
    <property type="project" value="TreeGrafter"/>
</dbReference>
<evidence type="ECO:0000313" key="9">
    <source>
        <dbReference type="EMBL" id="KAG8627065.1"/>
    </source>
</evidence>
<name>A0A8K0L1A8_9PEZI</name>
<comment type="pathway">
    <text evidence="1">Protein modification; protein ubiquitination.</text>
</comment>
<accession>A0A8K0L1A8</accession>
<dbReference type="Gene3D" id="3.30.40.10">
    <property type="entry name" value="Zinc/RING finger domain, C3HC4 (zinc finger)"/>
    <property type="match status" value="1"/>
</dbReference>
<dbReference type="PANTHER" id="PTHR22770">
    <property type="entry name" value="UBIQUITIN CONJUGATING ENZYME 7 INTERACTING PROTEIN-RELATED"/>
    <property type="match status" value="1"/>
</dbReference>
<dbReference type="PANTHER" id="PTHR22770:SF13">
    <property type="entry name" value="RING-TYPE DOMAIN-CONTAINING PROTEIN"/>
    <property type="match status" value="1"/>
</dbReference>
<dbReference type="GO" id="GO:0043130">
    <property type="term" value="F:ubiquitin binding"/>
    <property type="evidence" value="ECO:0007669"/>
    <property type="project" value="TreeGrafter"/>
</dbReference>
<evidence type="ECO:0000256" key="5">
    <source>
        <dbReference type="ARBA" id="ARBA00022771"/>
    </source>
</evidence>
<dbReference type="GO" id="GO:0043161">
    <property type="term" value="P:proteasome-mediated ubiquitin-dependent protein catabolic process"/>
    <property type="evidence" value="ECO:0007669"/>
    <property type="project" value="TreeGrafter"/>
</dbReference>
<dbReference type="GO" id="GO:0008270">
    <property type="term" value="F:zinc ion binding"/>
    <property type="evidence" value="ECO:0007669"/>
    <property type="project" value="UniProtKB-KW"/>
</dbReference>
<dbReference type="AlphaFoldDB" id="A0A8K0L1A8"/>
<dbReference type="CDD" id="cd20335">
    <property type="entry name" value="BRcat_RBR"/>
    <property type="match status" value="1"/>
</dbReference>
<keyword evidence="4" id="KW-0677">Repeat</keyword>
<keyword evidence="7" id="KW-0862">Zinc</keyword>
<dbReference type="InterPro" id="IPR051628">
    <property type="entry name" value="LUBAC_E3_Ligases"/>
</dbReference>
<dbReference type="PROSITE" id="PS51873">
    <property type="entry name" value="TRIAD"/>
    <property type="match status" value="1"/>
</dbReference>
<evidence type="ECO:0000256" key="6">
    <source>
        <dbReference type="ARBA" id="ARBA00022786"/>
    </source>
</evidence>
<organism evidence="9 10">
    <name type="scientific">Elsinoe batatas</name>
    <dbReference type="NCBI Taxonomy" id="2601811"/>
    <lineage>
        <taxon>Eukaryota</taxon>
        <taxon>Fungi</taxon>
        <taxon>Dikarya</taxon>
        <taxon>Ascomycota</taxon>
        <taxon>Pezizomycotina</taxon>
        <taxon>Dothideomycetes</taxon>
        <taxon>Dothideomycetidae</taxon>
        <taxon>Myriangiales</taxon>
        <taxon>Elsinoaceae</taxon>
        <taxon>Elsinoe</taxon>
    </lineage>
</organism>
<evidence type="ECO:0000256" key="1">
    <source>
        <dbReference type="ARBA" id="ARBA00004906"/>
    </source>
</evidence>
<dbReference type="InterPro" id="IPR013087">
    <property type="entry name" value="Znf_C2H2_type"/>
</dbReference>
<dbReference type="EMBL" id="JAESVG020000005">
    <property type="protein sequence ID" value="KAG8627065.1"/>
    <property type="molecule type" value="Genomic_DNA"/>
</dbReference>
<evidence type="ECO:0000256" key="7">
    <source>
        <dbReference type="ARBA" id="ARBA00022833"/>
    </source>
</evidence>
<evidence type="ECO:0000256" key="2">
    <source>
        <dbReference type="ARBA" id="ARBA00022679"/>
    </source>
</evidence>
<keyword evidence="2" id="KW-0808">Transferase</keyword>
<dbReference type="GO" id="GO:0097039">
    <property type="term" value="P:protein linear polyubiquitination"/>
    <property type="evidence" value="ECO:0007669"/>
    <property type="project" value="TreeGrafter"/>
</dbReference>
<keyword evidence="6" id="KW-0833">Ubl conjugation pathway</keyword>
<keyword evidence="5" id="KW-0863">Zinc-finger</keyword>
<keyword evidence="10" id="KW-1185">Reference proteome</keyword>
<evidence type="ECO:0000259" key="8">
    <source>
        <dbReference type="PROSITE" id="PS51873"/>
    </source>
</evidence>
<sequence>MLARINFDVAESNIRIFHDVSATSAVVRLQAESFAQRFLATSEALPDHVTTTAVQHELSKAIQGTLHLSWHKATRNVWLNFGREHVASRVAQSFNTGHYLCWGQKIGGSRGGTNPVAWTVELQGVPASFQEQNVEAAIRRENDRPRHIELSAPNYETSAAEISVIVRNLVERYGPLASFLLQHTPGGKREKATARFEKDSDARAACALDGTKLKALGQGKLTATFFCSTKIKITAAIHKALRPQLETLVASWSDKGLNHSVYQTTGMRFVTLILRGTDTSVVAKATKQVEKLMKGLVLRDSEGLDLWHQSLSRNGAVFSKLLALCMELGAIVIRDKVKRQLRFYGSASDMPVVEADIMELLSQRSQSGKDDTPAEEDSQTPVGSSIAVGTCPICFCDADDPVNTSCGHTYCLECFGDNARAAASQPGDFTGVKCMGSDGACETTFTLDELKSHLSTSIFESMLQSIFDQHVRSHATELRFCPTPDCGYTYRCKTTSDCGNYICSNCCEPICRACHARHDDMTCADYQDMASGGHAALARLKKELNIKDCPSCTTPMEKTEGCNHMTCRGCGKHICWVCLAVFEASGPCYEHMRATHGGIGLDHLAG</sequence>
<feature type="domain" description="RING-type" evidence="8">
    <location>
        <begin position="387"/>
        <end position="602"/>
    </location>
</feature>
<dbReference type="InterPro" id="IPR001841">
    <property type="entry name" value="Znf_RING"/>
</dbReference>
<dbReference type="Gene3D" id="1.20.120.1750">
    <property type="match status" value="1"/>
</dbReference>
<evidence type="ECO:0000256" key="4">
    <source>
        <dbReference type="ARBA" id="ARBA00022737"/>
    </source>
</evidence>
<dbReference type="InterPro" id="IPR013083">
    <property type="entry name" value="Znf_RING/FYVE/PHD"/>
</dbReference>
<dbReference type="Pfam" id="PF22191">
    <property type="entry name" value="IBR_1"/>
    <property type="match status" value="1"/>
</dbReference>
<dbReference type="PROSITE" id="PS00028">
    <property type="entry name" value="ZINC_FINGER_C2H2_1"/>
    <property type="match status" value="1"/>
</dbReference>
<comment type="caution">
    <text evidence="9">The sequence shown here is derived from an EMBL/GenBank/DDBJ whole genome shotgun (WGS) entry which is preliminary data.</text>
</comment>
<dbReference type="SUPFAM" id="SSF57850">
    <property type="entry name" value="RING/U-box"/>
    <property type="match status" value="2"/>
</dbReference>
<dbReference type="Proteomes" id="UP000809789">
    <property type="component" value="Unassembled WGS sequence"/>
</dbReference>
<dbReference type="SMART" id="SM00184">
    <property type="entry name" value="RING"/>
    <property type="match status" value="2"/>
</dbReference>
<reference evidence="9" key="1">
    <citation type="submission" date="2021-07" db="EMBL/GenBank/DDBJ databases">
        <title>Elsinoe batatas strain:CRI-CJ2 Genome sequencing and assembly.</title>
        <authorList>
            <person name="Huang L."/>
        </authorList>
    </citation>
    <scope>NUCLEOTIDE SEQUENCE</scope>
    <source>
        <strain evidence="9">CRI-CJ2</strain>
    </source>
</reference>
<keyword evidence="3" id="KW-0479">Metal-binding</keyword>